<protein>
    <submittedName>
        <fullName evidence="2">Uncharacterized protein</fullName>
    </submittedName>
</protein>
<feature type="transmembrane region" description="Helical" evidence="1">
    <location>
        <begin position="6"/>
        <end position="23"/>
    </location>
</feature>
<accession>A0A2I0HUM6</accession>
<evidence type="ECO:0000313" key="3">
    <source>
        <dbReference type="Proteomes" id="UP000233551"/>
    </source>
</evidence>
<keyword evidence="1" id="KW-0472">Membrane</keyword>
<sequence length="86" mass="9230">MATVKGGWVHFLVGGVTVLMTFARKGARDRTSLVGVVRVRRGCVHGQGKGGLARRERAHSIVLMEALGSMKGRILGHAMTCSIAWD</sequence>
<keyword evidence="1" id="KW-1133">Transmembrane helix</keyword>
<organism evidence="2 3">
    <name type="scientific">Punica granatum</name>
    <name type="common">Pomegranate</name>
    <dbReference type="NCBI Taxonomy" id="22663"/>
    <lineage>
        <taxon>Eukaryota</taxon>
        <taxon>Viridiplantae</taxon>
        <taxon>Streptophyta</taxon>
        <taxon>Embryophyta</taxon>
        <taxon>Tracheophyta</taxon>
        <taxon>Spermatophyta</taxon>
        <taxon>Magnoliopsida</taxon>
        <taxon>eudicotyledons</taxon>
        <taxon>Gunneridae</taxon>
        <taxon>Pentapetalae</taxon>
        <taxon>rosids</taxon>
        <taxon>malvids</taxon>
        <taxon>Myrtales</taxon>
        <taxon>Lythraceae</taxon>
        <taxon>Punica</taxon>
    </lineage>
</organism>
<name>A0A2I0HUM6_PUNGR</name>
<reference evidence="2 3" key="1">
    <citation type="submission" date="2017-11" db="EMBL/GenBank/DDBJ databases">
        <title>De-novo sequencing of pomegranate (Punica granatum L.) genome.</title>
        <authorList>
            <person name="Akparov Z."/>
            <person name="Amiraslanov A."/>
            <person name="Hajiyeva S."/>
            <person name="Abbasov M."/>
            <person name="Kaur K."/>
            <person name="Hamwieh A."/>
            <person name="Solovyev V."/>
            <person name="Salamov A."/>
            <person name="Braich B."/>
            <person name="Kosarev P."/>
            <person name="Mahmoud A."/>
            <person name="Hajiyev E."/>
            <person name="Babayeva S."/>
            <person name="Izzatullayeva V."/>
            <person name="Mammadov A."/>
            <person name="Mammadov A."/>
            <person name="Sharifova S."/>
            <person name="Ojaghi J."/>
            <person name="Eynullazada K."/>
            <person name="Bayramov B."/>
            <person name="Abdulazimova A."/>
            <person name="Shahmuradov I."/>
        </authorList>
    </citation>
    <scope>NUCLEOTIDE SEQUENCE [LARGE SCALE GENOMIC DNA]</scope>
    <source>
        <strain evidence="3">cv. AG2017</strain>
        <tissue evidence="2">Leaf</tissue>
    </source>
</reference>
<comment type="caution">
    <text evidence="2">The sequence shown here is derived from an EMBL/GenBank/DDBJ whole genome shotgun (WGS) entry which is preliminary data.</text>
</comment>
<keyword evidence="1" id="KW-0812">Transmembrane</keyword>
<dbReference type="EMBL" id="PGOL01005348">
    <property type="protein sequence ID" value="PKI35397.1"/>
    <property type="molecule type" value="Genomic_DNA"/>
</dbReference>
<proteinExistence type="predicted"/>
<gene>
    <name evidence="2" type="ORF">CRG98_044207</name>
</gene>
<evidence type="ECO:0000313" key="2">
    <source>
        <dbReference type="EMBL" id="PKI35397.1"/>
    </source>
</evidence>
<keyword evidence="3" id="KW-1185">Reference proteome</keyword>
<dbReference type="Proteomes" id="UP000233551">
    <property type="component" value="Unassembled WGS sequence"/>
</dbReference>
<dbReference type="AlphaFoldDB" id="A0A2I0HUM6"/>
<evidence type="ECO:0000256" key="1">
    <source>
        <dbReference type="SAM" id="Phobius"/>
    </source>
</evidence>